<dbReference type="OrthoDB" id="1937703at2"/>
<reference evidence="1 2" key="1">
    <citation type="submission" date="2018-03" db="EMBL/GenBank/DDBJ databases">
        <title>Aerobic endospore-forming bacteria genome sequencing and assembly.</title>
        <authorList>
            <person name="Cavalcante D.A."/>
            <person name="Driks A."/>
            <person name="Putonti C."/>
            <person name="De-Souza M.T."/>
        </authorList>
    </citation>
    <scope>NUCLEOTIDE SEQUENCE [LARGE SCALE GENOMIC DNA]</scope>
    <source>
        <strain evidence="1 2">SDF0037</strain>
    </source>
</reference>
<sequence length="92" mass="10732">MSKYKVSISFKQNSVHIYEFIKSKENISSYLCKLIEADMNSEHSPLDLKSQVEQIMYKLLQNQEFLQPVTINSNESKDNLSVEDIDLINNLF</sequence>
<protein>
    <submittedName>
        <fullName evidence="1">Uncharacterized protein</fullName>
    </submittedName>
</protein>
<accession>A0A544UK52</accession>
<name>A0A544UK52_LYSSH</name>
<dbReference type="Proteomes" id="UP000317944">
    <property type="component" value="Unassembled WGS sequence"/>
</dbReference>
<dbReference type="EMBL" id="SADV01000007">
    <property type="protein sequence ID" value="TQR33634.1"/>
    <property type="molecule type" value="Genomic_DNA"/>
</dbReference>
<evidence type="ECO:0000313" key="2">
    <source>
        <dbReference type="Proteomes" id="UP000317944"/>
    </source>
</evidence>
<organism evidence="1 2">
    <name type="scientific">Lysinibacillus sphaericus</name>
    <name type="common">Bacillus sphaericus</name>
    <dbReference type="NCBI Taxonomy" id="1421"/>
    <lineage>
        <taxon>Bacteria</taxon>
        <taxon>Bacillati</taxon>
        <taxon>Bacillota</taxon>
        <taxon>Bacilli</taxon>
        <taxon>Bacillales</taxon>
        <taxon>Bacillaceae</taxon>
        <taxon>Lysinibacillus</taxon>
    </lineage>
</organism>
<comment type="caution">
    <text evidence="1">The sequence shown here is derived from an EMBL/GenBank/DDBJ whole genome shotgun (WGS) entry which is preliminary data.</text>
</comment>
<dbReference type="AlphaFoldDB" id="A0A544UK52"/>
<proteinExistence type="predicted"/>
<gene>
    <name evidence="1" type="ORF">C7Y47_11390</name>
</gene>
<evidence type="ECO:0000313" key="1">
    <source>
        <dbReference type="EMBL" id="TQR33634.1"/>
    </source>
</evidence>
<dbReference type="RefSeq" id="WP_142508892.1">
    <property type="nucleotide sequence ID" value="NZ_SADV01000007.1"/>
</dbReference>